<evidence type="ECO:0000256" key="5">
    <source>
        <dbReference type="ARBA" id="ARBA00023002"/>
    </source>
</evidence>
<evidence type="ECO:0000256" key="3">
    <source>
        <dbReference type="ARBA" id="ARBA00022630"/>
    </source>
</evidence>
<dbReference type="Gene3D" id="3.30.465.10">
    <property type="match status" value="1"/>
</dbReference>
<dbReference type="SUPFAM" id="SSF56176">
    <property type="entry name" value="FAD-binding/transporter-associated domain-like"/>
    <property type="match status" value="1"/>
</dbReference>
<dbReference type="GO" id="GO:0016491">
    <property type="term" value="F:oxidoreductase activity"/>
    <property type="evidence" value="ECO:0007669"/>
    <property type="project" value="UniProtKB-KW"/>
</dbReference>
<evidence type="ECO:0000256" key="4">
    <source>
        <dbReference type="ARBA" id="ARBA00022827"/>
    </source>
</evidence>
<dbReference type="Pfam" id="PF08031">
    <property type="entry name" value="BBE"/>
    <property type="match status" value="1"/>
</dbReference>
<dbReference type="Proteomes" id="UP000325945">
    <property type="component" value="Unassembled WGS sequence"/>
</dbReference>
<dbReference type="PANTHER" id="PTHR42973:SF39">
    <property type="entry name" value="FAD-BINDING PCMH-TYPE DOMAIN-CONTAINING PROTEIN"/>
    <property type="match status" value="1"/>
</dbReference>
<dbReference type="PANTHER" id="PTHR42973">
    <property type="entry name" value="BINDING OXIDOREDUCTASE, PUTATIVE (AFU_ORTHOLOGUE AFUA_1G17690)-RELATED"/>
    <property type="match status" value="1"/>
</dbReference>
<dbReference type="Gene3D" id="3.40.462.20">
    <property type="match status" value="1"/>
</dbReference>
<protein>
    <recommendedName>
        <fullName evidence="7">FAD-binding PCMH-type domain-containing protein</fullName>
    </recommendedName>
</protein>
<comment type="cofactor">
    <cofactor evidence="1">
        <name>FAD</name>
        <dbReference type="ChEBI" id="CHEBI:57692"/>
    </cofactor>
</comment>
<keyword evidence="4" id="KW-0274">FAD</keyword>
<dbReference type="AlphaFoldDB" id="A0A5N6XJW9"/>
<dbReference type="PROSITE" id="PS51387">
    <property type="entry name" value="FAD_PCMH"/>
    <property type="match status" value="1"/>
</dbReference>
<sequence length="508" mass="55228">MRACVLLTAVTVTADPTRAVNRTSRCKVFPGDSAWPRPRIWDLLDQVTGGAVIKSVPRASPCYHSPTYDLTDCKGLTSQWTNSYFHNNDPIEMLSPVYQGLTCQPTADPNATCSLGEYPAYAVNVSSVAHIQLAINFARQTGTDWTGAAFKIGAGIQAYEIYKAAQDRQLMVVGGEGQTVGVAGGYVLGGGHSPLSSIHGLAADQVLSMEVVLPDGRFVTASFAENTELFWALRGGGGSTFGVVTSVTIKAYPTIPATTLTFTWSTGAKSNITHANILGRHSDAGIYSYFFIIPSNGELTFLMQPFFAANKTIAETEALLEPWFQQLHQLGITFTPKTQYFDNFYSAWNASFPLEVVEETHVATGSRLFPKTNWENPARLNATFDAIKASSEAGLILIAFNMAPRGSNPGNAVNPVWRRTAMHALSSVNWSPSATAQEIAAARHNFTYGHMQRWRDAFYGEHYGRLLKLKREVDSGDVFWAATAVGSEGWRVVTDNGLPTENGGLCRV</sequence>
<accession>A0A5N6XJW9</accession>
<dbReference type="Pfam" id="PF01565">
    <property type="entry name" value="FAD_binding_4"/>
    <property type="match status" value="1"/>
</dbReference>
<feature type="signal peptide" evidence="6">
    <location>
        <begin position="1"/>
        <end position="19"/>
    </location>
</feature>
<dbReference type="InterPro" id="IPR006094">
    <property type="entry name" value="Oxid_FAD_bind_N"/>
</dbReference>
<evidence type="ECO:0000256" key="2">
    <source>
        <dbReference type="ARBA" id="ARBA00005466"/>
    </source>
</evidence>
<keyword evidence="3" id="KW-0285">Flavoprotein</keyword>
<feature type="chain" id="PRO_5025044047" description="FAD-binding PCMH-type domain-containing protein" evidence="6">
    <location>
        <begin position="20"/>
        <end position="508"/>
    </location>
</feature>
<keyword evidence="5" id="KW-0560">Oxidoreductase</keyword>
<dbReference type="EMBL" id="ML741763">
    <property type="protein sequence ID" value="KAE8333118.1"/>
    <property type="molecule type" value="Genomic_DNA"/>
</dbReference>
<comment type="similarity">
    <text evidence="2">Belongs to the oxygen-dependent FAD-linked oxidoreductase family.</text>
</comment>
<evidence type="ECO:0000256" key="6">
    <source>
        <dbReference type="SAM" id="SignalP"/>
    </source>
</evidence>
<dbReference type="InterPro" id="IPR050416">
    <property type="entry name" value="FAD-linked_Oxidoreductase"/>
</dbReference>
<proteinExistence type="inferred from homology"/>
<feature type="domain" description="FAD-binding PCMH-type" evidence="7">
    <location>
        <begin position="28"/>
        <end position="254"/>
    </location>
</feature>
<evidence type="ECO:0000259" key="7">
    <source>
        <dbReference type="PROSITE" id="PS51387"/>
    </source>
</evidence>
<dbReference type="InterPro" id="IPR012951">
    <property type="entry name" value="BBE"/>
</dbReference>
<dbReference type="GO" id="GO:0071949">
    <property type="term" value="F:FAD binding"/>
    <property type="evidence" value="ECO:0007669"/>
    <property type="project" value="InterPro"/>
</dbReference>
<keyword evidence="6" id="KW-0732">Signal</keyword>
<evidence type="ECO:0000256" key="1">
    <source>
        <dbReference type="ARBA" id="ARBA00001974"/>
    </source>
</evidence>
<dbReference type="InterPro" id="IPR016166">
    <property type="entry name" value="FAD-bd_PCMH"/>
</dbReference>
<gene>
    <name evidence="8" type="ORF">BDV39DRAFT_214802</name>
</gene>
<name>A0A5N6XJW9_9EURO</name>
<reference evidence="9" key="1">
    <citation type="submission" date="2019-04" db="EMBL/GenBank/DDBJ databases">
        <title>Friends and foes A comparative genomics studyof 23 Aspergillus species from section Flavi.</title>
        <authorList>
            <consortium name="DOE Joint Genome Institute"/>
            <person name="Kjaerbolling I."/>
            <person name="Vesth T."/>
            <person name="Frisvad J.C."/>
            <person name="Nybo J.L."/>
            <person name="Theobald S."/>
            <person name="Kildgaard S."/>
            <person name="Isbrandt T."/>
            <person name="Kuo A."/>
            <person name="Sato A."/>
            <person name="Lyhne E.K."/>
            <person name="Kogle M.E."/>
            <person name="Wiebenga A."/>
            <person name="Kun R.S."/>
            <person name="Lubbers R.J."/>
            <person name="Makela M.R."/>
            <person name="Barry K."/>
            <person name="Chovatia M."/>
            <person name="Clum A."/>
            <person name="Daum C."/>
            <person name="Haridas S."/>
            <person name="He G."/>
            <person name="LaButti K."/>
            <person name="Lipzen A."/>
            <person name="Mondo S."/>
            <person name="Riley R."/>
            <person name="Salamov A."/>
            <person name="Simmons B.A."/>
            <person name="Magnuson J.K."/>
            <person name="Henrissat B."/>
            <person name="Mortensen U.H."/>
            <person name="Larsen T.O."/>
            <person name="Devries R.P."/>
            <person name="Grigoriev I.V."/>
            <person name="Machida M."/>
            <person name="Baker S.E."/>
            <person name="Andersen M.R."/>
        </authorList>
    </citation>
    <scope>NUCLEOTIDE SEQUENCE [LARGE SCALE GENOMIC DNA]</scope>
    <source>
        <strain evidence="9">CBS 130017</strain>
    </source>
</reference>
<keyword evidence="9" id="KW-1185">Reference proteome</keyword>
<organism evidence="8 9">
    <name type="scientific">Aspergillus sergii</name>
    <dbReference type="NCBI Taxonomy" id="1034303"/>
    <lineage>
        <taxon>Eukaryota</taxon>
        <taxon>Fungi</taxon>
        <taxon>Dikarya</taxon>
        <taxon>Ascomycota</taxon>
        <taxon>Pezizomycotina</taxon>
        <taxon>Eurotiomycetes</taxon>
        <taxon>Eurotiomycetidae</taxon>
        <taxon>Eurotiales</taxon>
        <taxon>Aspergillaceae</taxon>
        <taxon>Aspergillus</taxon>
        <taxon>Aspergillus subgen. Circumdati</taxon>
    </lineage>
</organism>
<dbReference type="InterPro" id="IPR016169">
    <property type="entry name" value="FAD-bd_PCMH_sub2"/>
</dbReference>
<dbReference type="InterPro" id="IPR036318">
    <property type="entry name" value="FAD-bd_PCMH-like_sf"/>
</dbReference>
<evidence type="ECO:0000313" key="8">
    <source>
        <dbReference type="EMBL" id="KAE8333118.1"/>
    </source>
</evidence>
<evidence type="ECO:0000313" key="9">
    <source>
        <dbReference type="Proteomes" id="UP000325945"/>
    </source>
</evidence>